<keyword evidence="5" id="KW-1185">Reference proteome</keyword>
<reference evidence="4" key="1">
    <citation type="submission" date="2019-10" db="EMBL/GenBank/DDBJ databases">
        <title>Description of Paenibacillus glebae sp. nov.</title>
        <authorList>
            <person name="Carlier A."/>
            <person name="Qi S."/>
        </authorList>
    </citation>
    <scope>NUCLEOTIDE SEQUENCE</scope>
    <source>
        <strain evidence="4">LMG 31456</strain>
    </source>
</reference>
<dbReference type="SFLD" id="SFLDG01129">
    <property type="entry name" value="C1.5:_HAD__Beta-PGM__Phosphata"/>
    <property type="match status" value="1"/>
</dbReference>
<dbReference type="Proteomes" id="UP000641588">
    <property type="component" value="Unassembled WGS sequence"/>
</dbReference>
<dbReference type="PANTHER" id="PTHR18901">
    <property type="entry name" value="2-DEOXYGLUCOSE-6-PHOSPHATE PHOSPHATASE 2"/>
    <property type="match status" value="1"/>
</dbReference>
<dbReference type="GO" id="GO:0046872">
    <property type="term" value="F:metal ion binding"/>
    <property type="evidence" value="ECO:0007669"/>
    <property type="project" value="UniProtKB-KW"/>
</dbReference>
<dbReference type="EMBL" id="WHOD01000105">
    <property type="protein sequence ID" value="NOU96968.1"/>
    <property type="molecule type" value="Genomic_DNA"/>
</dbReference>
<dbReference type="GO" id="GO:0016787">
    <property type="term" value="F:hydrolase activity"/>
    <property type="evidence" value="ECO:0007669"/>
    <property type="project" value="UniProtKB-KW"/>
</dbReference>
<protein>
    <submittedName>
        <fullName evidence="4">HAD-IA family hydrolase</fullName>
    </submittedName>
</protein>
<keyword evidence="2" id="KW-0479">Metal-binding</keyword>
<comment type="similarity">
    <text evidence="1">Belongs to the HAD-like hydrolase superfamily. CbbY/CbbZ/Gph/YieH family.</text>
</comment>
<keyword evidence="3 4" id="KW-0378">Hydrolase</keyword>
<dbReference type="Gene3D" id="1.10.150.240">
    <property type="entry name" value="Putative phosphatase, domain 2"/>
    <property type="match status" value="1"/>
</dbReference>
<organism evidence="4 5">
    <name type="scientific">Paenibacillus foliorum</name>
    <dbReference type="NCBI Taxonomy" id="2654974"/>
    <lineage>
        <taxon>Bacteria</taxon>
        <taxon>Bacillati</taxon>
        <taxon>Bacillota</taxon>
        <taxon>Bacilli</taxon>
        <taxon>Bacillales</taxon>
        <taxon>Paenibacillaceae</taxon>
        <taxon>Paenibacillus</taxon>
    </lineage>
</organism>
<dbReference type="SFLD" id="SFLDS00003">
    <property type="entry name" value="Haloacid_Dehalogenase"/>
    <property type="match status" value="1"/>
</dbReference>
<proteinExistence type="inferred from homology"/>
<dbReference type="InterPro" id="IPR006439">
    <property type="entry name" value="HAD-SF_hydro_IA"/>
</dbReference>
<dbReference type="InterPro" id="IPR036412">
    <property type="entry name" value="HAD-like_sf"/>
</dbReference>
<gene>
    <name evidence="4" type="ORF">GC093_27635</name>
</gene>
<evidence type="ECO:0000256" key="2">
    <source>
        <dbReference type="ARBA" id="ARBA00022723"/>
    </source>
</evidence>
<dbReference type="InterPro" id="IPR041492">
    <property type="entry name" value="HAD_2"/>
</dbReference>
<dbReference type="PANTHER" id="PTHR18901:SF38">
    <property type="entry name" value="PSEUDOURIDINE-5'-PHOSPHATASE"/>
    <property type="match status" value="1"/>
</dbReference>
<dbReference type="Gene3D" id="3.40.50.1000">
    <property type="entry name" value="HAD superfamily/HAD-like"/>
    <property type="match status" value="1"/>
</dbReference>
<evidence type="ECO:0000313" key="4">
    <source>
        <dbReference type="EMBL" id="NOU96968.1"/>
    </source>
</evidence>
<evidence type="ECO:0000313" key="5">
    <source>
        <dbReference type="Proteomes" id="UP000641588"/>
    </source>
</evidence>
<evidence type="ECO:0000256" key="3">
    <source>
        <dbReference type="ARBA" id="ARBA00022801"/>
    </source>
</evidence>
<name>A0A972K4H7_9BACL</name>
<dbReference type="RefSeq" id="WP_171655208.1">
    <property type="nucleotide sequence ID" value="NZ_WHOD01000105.1"/>
</dbReference>
<accession>A0A972K4H7</accession>
<dbReference type="SUPFAM" id="SSF56784">
    <property type="entry name" value="HAD-like"/>
    <property type="match status" value="1"/>
</dbReference>
<evidence type="ECO:0000256" key="1">
    <source>
        <dbReference type="ARBA" id="ARBA00006171"/>
    </source>
</evidence>
<dbReference type="CDD" id="cd16423">
    <property type="entry name" value="HAD_BPGM-like"/>
    <property type="match status" value="1"/>
</dbReference>
<dbReference type="Pfam" id="PF13419">
    <property type="entry name" value="HAD_2"/>
    <property type="match status" value="1"/>
</dbReference>
<comment type="caution">
    <text evidence="4">The sequence shown here is derived from an EMBL/GenBank/DDBJ whole genome shotgun (WGS) entry which is preliminary data.</text>
</comment>
<dbReference type="PRINTS" id="PR00413">
    <property type="entry name" value="HADHALOGNASE"/>
</dbReference>
<dbReference type="FunFam" id="3.40.50.1000:FF:000036">
    <property type="entry name" value="HAD family hydrolase"/>
    <property type="match status" value="1"/>
</dbReference>
<dbReference type="NCBIfam" id="TIGR01509">
    <property type="entry name" value="HAD-SF-IA-v3"/>
    <property type="match status" value="1"/>
</dbReference>
<dbReference type="InterPro" id="IPR023198">
    <property type="entry name" value="PGP-like_dom2"/>
</dbReference>
<dbReference type="AlphaFoldDB" id="A0A972K4H7"/>
<dbReference type="InterPro" id="IPR023214">
    <property type="entry name" value="HAD_sf"/>
</dbReference>
<sequence>MIKAVIFDFDGLIIDTETPEYESFQAMYRDHGMELTMDLWGLCIGTDGSAFEPYSYLEQALGAPIDRETVRKLRRQRYTDRMSEVQPRPGVIDYLKEANELGLQIGLASSSTREWVTGYLKQFDLIDYFMCIRTKDDVEKVKPDPALYLQAMSCLGVQPVEAIAFEDSPNGSLAAKRAGMHCVIVPNEITGLLRFGEHDLRLPSMSAMPLTEVISRVSITRKEC</sequence>